<dbReference type="PANTHER" id="PTHR18919:SF139">
    <property type="entry name" value="THIOLASE-LIKE PROTEIN TYPE 1 ADDITIONAL C-TERMINAL DOMAIN-CONTAINING PROTEIN"/>
    <property type="match status" value="1"/>
</dbReference>
<organism evidence="5 6">
    <name type="scientific">Novosphingobium subterraneum</name>
    <dbReference type="NCBI Taxonomy" id="48936"/>
    <lineage>
        <taxon>Bacteria</taxon>
        <taxon>Pseudomonadati</taxon>
        <taxon>Pseudomonadota</taxon>
        <taxon>Alphaproteobacteria</taxon>
        <taxon>Sphingomonadales</taxon>
        <taxon>Sphingomonadaceae</taxon>
        <taxon>Novosphingobium</taxon>
    </lineage>
</organism>
<dbReference type="AlphaFoldDB" id="A0A0B8ZHA0"/>
<evidence type="ECO:0000256" key="2">
    <source>
        <dbReference type="ARBA" id="ARBA00022679"/>
    </source>
</evidence>
<proteinExistence type="inferred from homology"/>
<evidence type="ECO:0000259" key="4">
    <source>
        <dbReference type="Pfam" id="PF18313"/>
    </source>
</evidence>
<comment type="similarity">
    <text evidence="1">Belongs to the thiolase-like superfamily. Thiolase family.</text>
</comment>
<evidence type="ECO:0000256" key="3">
    <source>
        <dbReference type="ARBA" id="ARBA00023315"/>
    </source>
</evidence>
<keyword evidence="3 5" id="KW-0012">Acyltransferase</keyword>
<dbReference type="NCBIfam" id="NF006105">
    <property type="entry name" value="PRK08257.1-4"/>
    <property type="match status" value="1"/>
</dbReference>
<sequence length="515" mass="53579">MPLSENTPVIVGVGQFVERVDNPGYVGLSFADLAAAAAREALADTQAGAAVAAQVQAVGSIRTFEESGAMQVPFGRADKLPLAVARRLGIKPEVAILEKVGGQSPLALLADLGNRIATGAVSAALMFGSEAISTVRHLVAKGETRDWAESDDPDATGVEWIDKGRGFEGTLSAASIAHGIRAPVTAYALCENARRARLGLSREAYAEAMGKLFAPFTKVAAANRYSAAAVKPMSAHEIATPGERNRMICDPYPLKLVSRDQVNQAAALVLMSIKAARAARVPETRWIYLHGAALANERELLERPDIGAYPAANAAIAAALSQANVTADAIAAFDFYSCFPVPVFNAAIDGLGLAADDPRSLTVTGGLPYFGGAGNNYSTHALASMVEILRGKPGAKGLVGMNGGFQSKYGAAVLSSDPREWPGCLSAELQAELDAVPKAAMALAPQGNGRIGTYTVTFAKGVPEQAIVIGELDTGGRFVATTRDATTVAAMLERDPLGRPVVITTGEKANSFAFD</sequence>
<keyword evidence="2 5" id="KW-0808">Transferase</keyword>
<dbReference type="PATRIC" id="fig|48936.3.peg.2650"/>
<evidence type="ECO:0000313" key="5">
    <source>
        <dbReference type="EMBL" id="KHS45623.1"/>
    </source>
</evidence>
<feature type="domain" description="Thiolase-like protein type 1 additional C-terminal" evidence="4">
    <location>
        <begin position="428"/>
        <end position="505"/>
    </location>
</feature>
<dbReference type="InterPro" id="IPR016039">
    <property type="entry name" value="Thiolase-like"/>
</dbReference>
<name>A0A0B8ZHA0_9SPHN</name>
<dbReference type="Gene3D" id="3.40.47.10">
    <property type="match status" value="1"/>
</dbReference>
<dbReference type="STRING" id="48936.NJ75_02642"/>
<dbReference type="Gene3D" id="2.40.50.840">
    <property type="match status" value="1"/>
</dbReference>
<gene>
    <name evidence="5" type="ORF">NJ75_02642</name>
</gene>
<evidence type="ECO:0000256" key="1">
    <source>
        <dbReference type="ARBA" id="ARBA00010982"/>
    </source>
</evidence>
<evidence type="ECO:0000313" key="6">
    <source>
        <dbReference type="Proteomes" id="UP000031338"/>
    </source>
</evidence>
<dbReference type="PANTHER" id="PTHR18919">
    <property type="entry name" value="ACETYL-COA C-ACYLTRANSFERASE"/>
    <property type="match status" value="1"/>
</dbReference>
<dbReference type="Proteomes" id="UP000031338">
    <property type="component" value="Unassembled WGS sequence"/>
</dbReference>
<accession>A0A0B8ZHA0</accession>
<comment type="caution">
    <text evidence="5">The sequence shown here is derived from an EMBL/GenBank/DDBJ whole genome shotgun (WGS) entry which is preliminary data.</text>
</comment>
<dbReference type="EC" id="2.3.1.9" evidence="5"/>
<keyword evidence="6" id="KW-1185">Reference proteome</keyword>
<reference evidence="5 6" key="1">
    <citation type="submission" date="2014-10" db="EMBL/GenBank/DDBJ databases">
        <title>Draft genome sequence of Novosphingobium subterraneum DSM 12447.</title>
        <authorList>
            <person name="Gan H.M."/>
            <person name="Gan H.Y."/>
            <person name="Savka M.A."/>
        </authorList>
    </citation>
    <scope>NUCLEOTIDE SEQUENCE [LARGE SCALE GENOMIC DNA]</scope>
    <source>
        <strain evidence="5 6">DSM 12447</strain>
    </source>
</reference>
<dbReference type="Pfam" id="PF18313">
    <property type="entry name" value="TLP1_add_C"/>
    <property type="match status" value="1"/>
</dbReference>
<dbReference type="EMBL" id="JRVC01000012">
    <property type="protein sequence ID" value="KHS45623.1"/>
    <property type="molecule type" value="Genomic_DNA"/>
</dbReference>
<dbReference type="GO" id="GO:0003985">
    <property type="term" value="F:acetyl-CoA C-acetyltransferase activity"/>
    <property type="evidence" value="ECO:0007669"/>
    <property type="project" value="UniProtKB-EC"/>
</dbReference>
<dbReference type="SUPFAM" id="SSF53901">
    <property type="entry name" value="Thiolase-like"/>
    <property type="match status" value="2"/>
</dbReference>
<dbReference type="InterPro" id="IPR040771">
    <property type="entry name" value="TLP1_add_C"/>
</dbReference>
<dbReference type="RefSeq" id="WP_039335179.1">
    <property type="nucleotide sequence ID" value="NZ_JRVC01000012.1"/>
</dbReference>
<protein>
    <submittedName>
        <fullName evidence="5">Acetyl-CoA acetyltransferase</fullName>
        <ecNumber evidence="5">2.3.1.9</ecNumber>
    </submittedName>
</protein>